<name>A0A420YN46_9PEZI</name>
<comment type="caution">
    <text evidence="2">The sequence shown here is derived from an EMBL/GenBank/DDBJ whole genome shotgun (WGS) entry which is preliminary data.</text>
</comment>
<feature type="compositionally biased region" description="Low complexity" evidence="1">
    <location>
        <begin position="399"/>
        <end position="411"/>
    </location>
</feature>
<feature type="region of interest" description="Disordered" evidence="1">
    <location>
        <begin position="385"/>
        <end position="459"/>
    </location>
</feature>
<evidence type="ECO:0000256" key="1">
    <source>
        <dbReference type="SAM" id="MobiDB-lite"/>
    </source>
</evidence>
<protein>
    <submittedName>
        <fullName evidence="2">Uncharacterized protein</fullName>
    </submittedName>
</protein>
<reference evidence="2 3" key="1">
    <citation type="submission" date="2018-08" db="EMBL/GenBank/DDBJ databases">
        <title>Draft genome of the lignicolous fungus Coniochaeta pulveracea.</title>
        <authorList>
            <person name="Borstlap C.J."/>
            <person name="De Witt R.N."/>
            <person name="Botha A."/>
            <person name="Volschenk H."/>
        </authorList>
    </citation>
    <scope>NUCLEOTIDE SEQUENCE [LARGE SCALE GENOMIC DNA]</scope>
    <source>
        <strain evidence="2 3">CAB683</strain>
    </source>
</reference>
<dbReference type="AlphaFoldDB" id="A0A420YN46"/>
<accession>A0A420YN46</accession>
<dbReference type="Pfam" id="PF12511">
    <property type="entry name" value="DUF3716"/>
    <property type="match status" value="1"/>
</dbReference>
<dbReference type="OrthoDB" id="3545073at2759"/>
<dbReference type="Proteomes" id="UP000275385">
    <property type="component" value="Unassembled WGS sequence"/>
</dbReference>
<dbReference type="STRING" id="177199.A0A420YN46"/>
<proteinExistence type="predicted"/>
<keyword evidence="3" id="KW-1185">Reference proteome</keyword>
<gene>
    <name evidence="2" type="ORF">DL546_009867</name>
</gene>
<feature type="region of interest" description="Disordered" evidence="1">
    <location>
        <begin position="202"/>
        <end position="256"/>
    </location>
</feature>
<evidence type="ECO:0000313" key="2">
    <source>
        <dbReference type="EMBL" id="RKU49337.1"/>
    </source>
</evidence>
<organism evidence="2 3">
    <name type="scientific">Coniochaeta pulveracea</name>
    <dbReference type="NCBI Taxonomy" id="177199"/>
    <lineage>
        <taxon>Eukaryota</taxon>
        <taxon>Fungi</taxon>
        <taxon>Dikarya</taxon>
        <taxon>Ascomycota</taxon>
        <taxon>Pezizomycotina</taxon>
        <taxon>Sordariomycetes</taxon>
        <taxon>Sordariomycetidae</taxon>
        <taxon>Coniochaetales</taxon>
        <taxon>Coniochaetaceae</taxon>
        <taxon>Coniochaeta</taxon>
    </lineage>
</organism>
<evidence type="ECO:0000313" key="3">
    <source>
        <dbReference type="Proteomes" id="UP000275385"/>
    </source>
</evidence>
<dbReference type="InterPro" id="IPR022190">
    <property type="entry name" value="DUF3716"/>
</dbReference>
<feature type="compositionally biased region" description="Low complexity" evidence="1">
    <location>
        <begin position="209"/>
        <end position="225"/>
    </location>
</feature>
<sequence length="579" mass="63232">MLSPTSSRVGHRARCHKDSALCRDFLVLDPGVFSRQPIVMSLKESRMRGMVVRTGHAYPDFSNTSNTQRLLLGYPTCCSFPKKRALTWDVPWFLRYSYVDDTAQNLAALIMQITGDKVEQPCSRCRDGGDGPFAQCVVMSRNALEGAKNEFPACGNCTYDGRDSSCECVTARMRKPQPRSVREAQQQPNDTDNVVLLQSSAQSVNTNRPQSQGAPSVSPSVAPSSRAGTPKDLSPKASTANPGSKGLVPGVEPIRTAPSGRLYDEWIDDEGRHFSEKGQLLFPDGYELDKHNKARPWPCPIDDCKGVYIRRQDLRCHFSRKHYAAMLNDNLDGTFKFLGYYDDRRGLGPGNGFVIDPPSLPIVVQVSAANAPTREASSIDEIAAGGPEAHTGEDEDQSSAKVSSSLSSQPSVTPVEPPSLSTRQPCGPSALRPRGRPPKALPEPQLETSSTGHLPMEDWELAPGRIRSTAPRPDSETGPAQNIAFSKAYLTANQSVKVSADASFRMDIVTSGNSLQWKAKEDVLRICSVGAGKIRVRILEEEEFNLGPHGMFRLVPGKSCVVTNKLYGDALLHVCEFPE</sequence>
<dbReference type="EMBL" id="QVQW01000002">
    <property type="protein sequence ID" value="RKU49337.1"/>
    <property type="molecule type" value="Genomic_DNA"/>
</dbReference>